<feature type="transmembrane region" description="Helical" evidence="1">
    <location>
        <begin position="30"/>
        <end position="47"/>
    </location>
</feature>
<organism evidence="2">
    <name type="scientific">Brassica campestris</name>
    <name type="common">Field mustard</name>
    <dbReference type="NCBI Taxonomy" id="3711"/>
    <lineage>
        <taxon>Eukaryota</taxon>
        <taxon>Viridiplantae</taxon>
        <taxon>Streptophyta</taxon>
        <taxon>Embryophyta</taxon>
        <taxon>Tracheophyta</taxon>
        <taxon>Spermatophyta</taxon>
        <taxon>Magnoliopsida</taxon>
        <taxon>eudicotyledons</taxon>
        <taxon>Gunneridae</taxon>
        <taxon>Pentapetalae</taxon>
        <taxon>rosids</taxon>
        <taxon>malvids</taxon>
        <taxon>Brassicales</taxon>
        <taxon>Brassicaceae</taxon>
        <taxon>Brassiceae</taxon>
        <taxon>Brassica</taxon>
    </lineage>
</organism>
<proteinExistence type="predicted"/>
<keyword evidence="1" id="KW-1133">Transmembrane helix</keyword>
<dbReference type="AlphaFoldDB" id="A0A3P6B029"/>
<keyword evidence="1" id="KW-0812">Transmembrane</keyword>
<gene>
    <name evidence="2" type="ORF">BRAA02T08270Z</name>
</gene>
<evidence type="ECO:0000313" key="2">
    <source>
        <dbReference type="EMBL" id="VDC91330.1"/>
    </source>
</evidence>
<evidence type="ECO:0000256" key="1">
    <source>
        <dbReference type="SAM" id="Phobius"/>
    </source>
</evidence>
<keyword evidence="1" id="KW-0472">Membrane</keyword>
<reference evidence="2" key="1">
    <citation type="submission" date="2018-11" db="EMBL/GenBank/DDBJ databases">
        <authorList>
            <consortium name="Genoscope - CEA"/>
            <person name="William W."/>
        </authorList>
    </citation>
    <scope>NUCLEOTIDE SEQUENCE</scope>
</reference>
<protein>
    <submittedName>
        <fullName evidence="2">Uncharacterized protein</fullName>
    </submittedName>
</protein>
<sequence length="59" mass="6845">MIIFVCVLVWKAMSASYNQIMFYQCSVFSVRTLLVIIFSESFGKYGLRLARVRLRKTGC</sequence>
<name>A0A3P6B029_BRACM</name>
<dbReference type="EMBL" id="LR031573">
    <property type="protein sequence ID" value="VDC91330.1"/>
    <property type="molecule type" value="Genomic_DNA"/>
</dbReference>
<accession>A0A3P6B029</accession>